<keyword evidence="2" id="KW-1185">Reference proteome</keyword>
<dbReference type="PANTHER" id="PTHR33803">
    <property type="entry name" value="IS1478 TRANSPOSASE"/>
    <property type="match status" value="1"/>
</dbReference>
<protein>
    <submittedName>
        <fullName evidence="1">Uncharacterized protein</fullName>
    </submittedName>
</protein>
<sequence length="95" mass="10255">MHATALPGNPYEGHTLGDVINSTETLTLMGCAIEGAYVNKGCRGHTTENPRSVFISGQKRGVSLSLFLSLERLPFVQRPTNRLKNNSGSDAPLLE</sequence>
<dbReference type="EMBL" id="VITY01000033">
    <property type="protein sequence ID" value="TWB85996.1"/>
    <property type="molecule type" value="Genomic_DNA"/>
</dbReference>
<proteinExistence type="predicted"/>
<evidence type="ECO:0000313" key="2">
    <source>
        <dbReference type="Proteomes" id="UP000321304"/>
    </source>
</evidence>
<dbReference type="AlphaFoldDB" id="A0A560KRZ5"/>
<gene>
    <name evidence="1" type="ORF">FBZ93_1335</name>
</gene>
<evidence type="ECO:0000313" key="1">
    <source>
        <dbReference type="EMBL" id="TWB85996.1"/>
    </source>
</evidence>
<organism evidence="1 2">
    <name type="scientific">Bradyrhizobium macuxiense</name>
    <dbReference type="NCBI Taxonomy" id="1755647"/>
    <lineage>
        <taxon>Bacteria</taxon>
        <taxon>Pseudomonadati</taxon>
        <taxon>Pseudomonadota</taxon>
        <taxon>Alphaproteobacteria</taxon>
        <taxon>Hyphomicrobiales</taxon>
        <taxon>Nitrobacteraceae</taxon>
        <taxon>Bradyrhizobium</taxon>
    </lineage>
</organism>
<name>A0A560KRZ5_9BRAD</name>
<comment type="caution">
    <text evidence="1">The sequence shown here is derived from an EMBL/GenBank/DDBJ whole genome shotgun (WGS) entry which is preliminary data.</text>
</comment>
<dbReference type="Proteomes" id="UP000321304">
    <property type="component" value="Unassembled WGS sequence"/>
</dbReference>
<dbReference type="PANTHER" id="PTHR33803:SF3">
    <property type="entry name" value="BLL1974 PROTEIN"/>
    <property type="match status" value="1"/>
</dbReference>
<accession>A0A560KRZ5</accession>
<reference evidence="1 2" key="1">
    <citation type="submission" date="2019-06" db="EMBL/GenBank/DDBJ databases">
        <title>Genomic Encyclopedia of Type Strains, Phase IV (KMG-V): Genome sequencing to study the core and pangenomes of soil and plant-associated prokaryotes.</title>
        <authorList>
            <person name="Whitman W."/>
        </authorList>
    </citation>
    <scope>NUCLEOTIDE SEQUENCE [LARGE SCALE GENOMIC DNA]</scope>
    <source>
        <strain evidence="1 2">BR 10355</strain>
    </source>
</reference>